<dbReference type="Pfam" id="PF01243">
    <property type="entry name" value="PNPOx_N"/>
    <property type="match status" value="1"/>
</dbReference>
<dbReference type="GO" id="GO:0005829">
    <property type="term" value="C:cytosol"/>
    <property type="evidence" value="ECO:0007669"/>
    <property type="project" value="TreeGrafter"/>
</dbReference>
<protein>
    <submittedName>
        <fullName evidence="3">PPOX class probable F420-dependent enzyme</fullName>
    </submittedName>
</protein>
<reference evidence="3 4" key="1">
    <citation type="submission" date="2018-03" db="EMBL/GenBank/DDBJ databases">
        <title>Genomic Encyclopedia of Archaeal and Bacterial Type Strains, Phase II (KMG-II): from individual species to whole genera.</title>
        <authorList>
            <person name="Goeker M."/>
        </authorList>
    </citation>
    <scope>NUCLEOTIDE SEQUENCE [LARGE SCALE GENOMIC DNA]</scope>
    <source>
        <strain evidence="3 4">DSM 100065</strain>
    </source>
</reference>
<keyword evidence="1" id="KW-0560">Oxidoreductase</keyword>
<dbReference type="EMBL" id="PVUE01000004">
    <property type="protein sequence ID" value="PRZ42805.1"/>
    <property type="molecule type" value="Genomic_DNA"/>
</dbReference>
<dbReference type="InterPro" id="IPR012349">
    <property type="entry name" value="Split_barrel_FMN-bd"/>
</dbReference>
<accession>A0A2T1A2H8</accession>
<gene>
    <name evidence="3" type="ORF">CLV47_104153</name>
</gene>
<keyword evidence="4" id="KW-1185">Reference proteome</keyword>
<feature type="domain" description="Pyridoxamine 5'-phosphate oxidase N-terminal" evidence="2">
    <location>
        <begin position="13"/>
        <end position="93"/>
    </location>
</feature>
<dbReference type="InterPro" id="IPR019920">
    <property type="entry name" value="F420-binding_dom_put"/>
</dbReference>
<dbReference type="GO" id="GO:0016627">
    <property type="term" value="F:oxidoreductase activity, acting on the CH-CH group of donors"/>
    <property type="evidence" value="ECO:0007669"/>
    <property type="project" value="TreeGrafter"/>
</dbReference>
<dbReference type="PANTHER" id="PTHR35176:SF2">
    <property type="entry name" value="F420H(2)-DEPENDENT REDUCTASE RV1155"/>
    <property type="match status" value="1"/>
</dbReference>
<dbReference type="AlphaFoldDB" id="A0A2T1A2H8"/>
<dbReference type="NCBIfam" id="TIGR03618">
    <property type="entry name" value="Rv1155_F420"/>
    <property type="match status" value="1"/>
</dbReference>
<name>A0A2T1A2H8_9ACTN</name>
<proteinExistence type="predicted"/>
<dbReference type="Proteomes" id="UP000237752">
    <property type="component" value="Unassembled WGS sequence"/>
</dbReference>
<dbReference type="PANTHER" id="PTHR35176">
    <property type="entry name" value="HEME OXYGENASE HI_0854-RELATED"/>
    <property type="match status" value="1"/>
</dbReference>
<evidence type="ECO:0000256" key="1">
    <source>
        <dbReference type="ARBA" id="ARBA00023002"/>
    </source>
</evidence>
<evidence type="ECO:0000259" key="2">
    <source>
        <dbReference type="Pfam" id="PF01243"/>
    </source>
</evidence>
<evidence type="ECO:0000313" key="3">
    <source>
        <dbReference type="EMBL" id="PRZ42805.1"/>
    </source>
</evidence>
<comment type="caution">
    <text evidence="3">The sequence shown here is derived from an EMBL/GenBank/DDBJ whole genome shotgun (WGS) entry which is preliminary data.</text>
</comment>
<dbReference type="InterPro" id="IPR052019">
    <property type="entry name" value="F420H2_bilvrd_red/Heme_oxyg"/>
</dbReference>
<dbReference type="OrthoDB" id="1094370at2"/>
<dbReference type="Gene3D" id="2.30.110.10">
    <property type="entry name" value="Electron Transport, Fmn-binding Protein, Chain A"/>
    <property type="match status" value="1"/>
</dbReference>
<dbReference type="SUPFAM" id="SSF50475">
    <property type="entry name" value="FMN-binding split barrel"/>
    <property type="match status" value="1"/>
</dbReference>
<sequence length="149" mass="16387">MTTVAEFADLAQAEQGLVVVATQRADRSVQASLVNAGVLDHPRTGEPVVGFVTYGRVKLANLRARPQLAVTVRSGWQWATVEGDAELIGPEDPVPGMDAERIRLLLREVFVAAGGQHDDWNEYDRVMTEQRRCVVLVRPTRCYSNAPTS</sequence>
<dbReference type="GO" id="GO:0070967">
    <property type="term" value="F:coenzyme F420 binding"/>
    <property type="evidence" value="ECO:0007669"/>
    <property type="project" value="TreeGrafter"/>
</dbReference>
<evidence type="ECO:0000313" key="4">
    <source>
        <dbReference type="Proteomes" id="UP000237752"/>
    </source>
</evidence>
<dbReference type="RefSeq" id="WP_106348338.1">
    <property type="nucleotide sequence ID" value="NZ_PVUE01000004.1"/>
</dbReference>
<dbReference type="InterPro" id="IPR011576">
    <property type="entry name" value="Pyridox_Oxase_N"/>
</dbReference>
<organism evidence="3 4">
    <name type="scientific">Antricoccus suffuscus</name>
    <dbReference type="NCBI Taxonomy" id="1629062"/>
    <lineage>
        <taxon>Bacteria</taxon>
        <taxon>Bacillati</taxon>
        <taxon>Actinomycetota</taxon>
        <taxon>Actinomycetes</taxon>
        <taxon>Geodermatophilales</taxon>
        <taxon>Antricoccaceae</taxon>
        <taxon>Antricoccus</taxon>
    </lineage>
</organism>